<evidence type="ECO:0000313" key="14">
    <source>
        <dbReference type="Proteomes" id="UP000007652"/>
    </source>
</evidence>
<comment type="catalytic activity">
    <reaction evidence="9">
        <text>7-phospho-2-dehydro-3-deoxy-D-arabino-heptonate = 3-dehydroquinate + phosphate</text>
        <dbReference type="Rhea" id="RHEA:21968"/>
        <dbReference type="ChEBI" id="CHEBI:32364"/>
        <dbReference type="ChEBI" id="CHEBI:43474"/>
        <dbReference type="ChEBI" id="CHEBI:58394"/>
        <dbReference type="EC" id="4.2.3.4"/>
    </reaction>
</comment>
<dbReference type="GO" id="GO:0005737">
    <property type="term" value="C:cytoplasm"/>
    <property type="evidence" value="ECO:0007669"/>
    <property type="project" value="UniProtKB-SubCell"/>
</dbReference>
<feature type="domain" description="3-dehydroquinate synthase C-terminal" evidence="12">
    <location>
        <begin position="175"/>
        <end position="317"/>
    </location>
</feature>
<dbReference type="NCBIfam" id="TIGR01357">
    <property type="entry name" value="aroB"/>
    <property type="match status" value="1"/>
</dbReference>
<comment type="cofactor">
    <cofactor evidence="9">
        <name>Co(2+)</name>
        <dbReference type="ChEBI" id="CHEBI:48828"/>
    </cofactor>
    <cofactor evidence="9">
        <name>Zn(2+)</name>
        <dbReference type="ChEBI" id="CHEBI:29105"/>
    </cofactor>
    <text evidence="9">Binds 1 divalent metal cation per subunit. Can use either Co(2+) or Zn(2+).</text>
</comment>
<comment type="subcellular location">
    <subcellularLocation>
        <location evidence="9">Cytoplasm</location>
    </subcellularLocation>
</comment>
<comment type="similarity">
    <text evidence="9">Belongs to the sugar phosphate cyclases superfamily. Dehydroquinate synthase family.</text>
</comment>
<feature type="binding site" evidence="9">
    <location>
        <begin position="99"/>
        <end position="103"/>
    </location>
    <ligand>
        <name>NAD(+)</name>
        <dbReference type="ChEBI" id="CHEBI:57540"/>
    </ligand>
</feature>
<evidence type="ECO:0000256" key="5">
    <source>
        <dbReference type="ARBA" id="ARBA00022833"/>
    </source>
</evidence>
<accession>I7J518</accession>
<dbReference type="FunFam" id="3.40.50.1970:FF:000007">
    <property type="entry name" value="Pentafunctional AROM polypeptide"/>
    <property type="match status" value="1"/>
</dbReference>
<keyword evidence="9" id="KW-0057">Aromatic amino acid biosynthesis</keyword>
<keyword evidence="5 9" id="KW-0862">Zinc</keyword>
<dbReference type="STRING" id="857293.CAAU_1307"/>
<comment type="cofactor">
    <cofactor evidence="2">
        <name>Zn(2+)</name>
        <dbReference type="ChEBI" id="CHEBI:29105"/>
    </cofactor>
</comment>
<dbReference type="InterPro" id="IPR056179">
    <property type="entry name" value="DHQS_C"/>
</dbReference>
<evidence type="ECO:0000259" key="11">
    <source>
        <dbReference type="Pfam" id="PF01761"/>
    </source>
</evidence>
<organism evidence="13 14">
    <name type="scientific">Caloramator australicus RC3</name>
    <dbReference type="NCBI Taxonomy" id="857293"/>
    <lineage>
        <taxon>Bacteria</taxon>
        <taxon>Bacillati</taxon>
        <taxon>Bacillota</taxon>
        <taxon>Clostridia</taxon>
        <taxon>Eubacteriales</taxon>
        <taxon>Clostridiaceae</taxon>
        <taxon>Caloramator</taxon>
    </lineage>
</organism>
<dbReference type="SUPFAM" id="SSF56796">
    <property type="entry name" value="Dehydroquinate synthase-like"/>
    <property type="match status" value="1"/>
</dbReference>
<gene>
    <name evidence="9" type="primary">aroB</name>
    <name evidence="13" type="ORF">CAAU_1307</name>
</gene>
<dbReference type="GO" id="GO:0003856">
    <property type="term" value="F:3-dehydroquinate synthase activity"/>
    <property type="evidence" value="ECO:0007669"/>
    <property type="project" value="UniProtKB-UniRule"/>
</dbReference>
<dbReference type="eggNOG" id="COG0337">
    <property type="taxonomic scope" value="Bacteria"/>
</dbReference>
<feature type="binding site" evidence="9">
    <location>
        <position position="145"/>
    </location>
    <ligand>
        <name>NAD(+)</name>
        <dbReference type="ChEBI" id="CHEBI:57540"/>
    </ligand>
</feature>
<evidence type="ECO:0000256" key="4">
    <source>
        <dbReference type="ARBA" id="ARBA00022741"/>
    </source>
</evidence>
<dbReference type="GO" id="GO:0009423">
    <property type="term" value="P:chorismate biosynthetic process"/>
    <property type="evidence" value="ECO:0007669"/>
    <property type="project" value="UniProtKB-UniRule"/>
</dbReference>
<feature type="binding site" evidence="9">
    <location>
        <position position="136"/>
    </location>
    <ligand>
        <name>NAD(+)</name>
        <dbReference type="ChEBI" id="CHEBI:57540"/>
    </ligand>
</feature>
<keyword evidence="3 9" id="KW-0479">Metal-binding</keyword>
<evidence type="ECO:0000256" key="6">
    <source>
        <dbReference type="ARBA" id="ARBA00023027"/>
    </source>
</evidence>
<name>I7J518_9CLOT</name>
<keyword evidence="14" id="KW-1185">Reference proteome</keyword>
<comment type="cofactor">
    <cofactor evidence="1 9">
        <name>NAD(+)</name>
        <dbReference type="ChEBI" id="CHEBI:57540"/>
    </cofactor>
</comment>
<dbReference type="EC" id="4.2.3.4" evidence="9 10"/>
<feature type="binding site" evidence="9">
    <location>
        <begin position="163"/>
        <end position="166"/>
    </location>
    <ligand>
        <name>NAD(+)</name>
        <dbReference type="ChEBI" id="CHEBI:57540"/>
    </ligand>
</feature>
<evidence type="ECO:0000256" key="2">
    <source>
        <dbReference type="ARBA" id="ARBA00001947"/>
    </source>
</evidence>
<feature type="binding site" evidence="9">
    <location>
        <position position="257"/>
    </location>
    <ligand>
        <name>Zn(2+)</name>
        <dbReference type="ChEBI" id="CHEBI:29105"/>
    </ligand>
</feature>
<dbReference type="Pfam" id="PF24621">
    <property type="entry name" value="DHQS_C"/>
    <property type="match status" value="1"/>
</dbReference>
<dbReference type="Gene3D" id="3.40.50.1970">
    <property type="match status" value="1"/>
</dbReference>
<dbReference type="Gene3D" id="1.20.1090.10">
    <property type="entry name" value="Dehydroquinate synthase-like - alpha domain"/>
    <property type="match status" value="1"/>
</dbReference>
<comment type="caution">
    <text evidence="13">The sequence shown here is derived from an EMBL/GenBank/DDBJ whole genome shotgun (WGS) entry which is preliminary data.</text>
</comment>
<evidence type="ECO:0000256" key="1">
    <source>
        <dbReference type="ARBA" id="ARBA00001911"/>
    </source>
</evidence>
<keyword evidence="9" id="KW-0963">Cytoplasm</keyword>
<dbReference type="GO" id="GO:0000166">
    <property type="term" value="F:nucleotide binding"/>
    <property type="evidence" value="ECO:0007669"/>
    <property type="project" value="UniProtKB-KW"/>
</dbReference>
<keyword evidence="8 9" id="KW-0170">Cobalt</keyword>
<feature type="binding site" evidence="9">
    <location>
        <position position="241"/>
    </location>
    <ligand>
        <name>Zn(2+)</name>
        <dbReference type="ChEBI" id="CHEBI:29105"/>
    </ligand>
</feature>
<dbReference type="GO" id="GO:0008652">
    <property type="term" value="P:amino acid biosynthetic process"/>
    <property type="evidence" value="ECO:0007669"/>
    <property type="project" value="UniProtKB-KW"/>
</dbReference>
<evidence type="ECO:0000313" key="13">
    <source>
        <dbReference type="EMBL" id="CCJ33391.1"/>
    </source>
</evidence>
<dbReference type="UniPathway" id="UPA00053">
    <property type="reaction ID" value="UER00085"/>
</dbReference>
<dbReference type="OrthoDB" id="9806583at2"/>
<reference evidence="13 14" key="1">
    <citation type="journal article" date="2011" name="J. Bacteriol.">
        <title>Draft genome sequence of Caloramator australicus strain RC3T, a thermoanaerobe from the Great Artesian Basin of Australia.</title>
        <authorList>
            <person name="Ogg C.D."/>
            <person name="Patel B.K.C."/>
        </authorList>
    </citation>
    <scope>NUCLEOTIDE SEQUENCE [LARGE SCALE GENOMIC DNA]</scope>
    <source>
        <strain evidence="13 14">RC3</strain>
    </source>
</reference>
<feature type="domain" description="3-dehydroquinate synthase N-terminal" evidence="11">
    <location>
        <begin position="63"/>
        <end position="173"/>
    </location>
</feature>
<keyword evidence="4 9" id="KW-0547">Nucleotide-binding</keyword>
<proteinExistence type="inferred from homology"/>
<dbReference type="GO" id="GO:0009073">
    <property type="term" value="P:aromatic amino acid family biosynthetic process"/>
    <property type="evidence" value="ECO:0007669"/>
    <property type="project" value="UniProtKB-KW"/>
</dbReference>
<dbReference type="PIRSF" id="PIRSF001455">
    <property type="entry name" value="DHQ_synth"/>
    <property type="match status" value="1"/>
</dbReference>
<evidence type="ECO:0000259" key="12">
    <source>
        <dbReference type="Pfam" id="PF24621"/>
    </source>
</evidence>
<dbReference type="Proteomes" id="UP000007652">
    <property type="component" value="Unassembled WGS sequence"/>
</dbReference>
<dbReference type="InterPro" id="IPR030963">
    <property type="entry name" value="DHQ_synth_fam"/>
</dbReference>
<evidence type="ECO:0000256" key="7">
    <source>
        <dbReference type="ARBA" id="ARBA00023239"/>
    </source>
</evidence>
<feature type="binding site" evidence="9">
    <location>
        <position position="178"/>
    </location>
    <ligand>
        <name>Zn(2+)</name>
        <dbReference type="ChEBI" id="CHEBI:29105"/>
    </ligand>
</feature>
<dbReference type="InterPro" id="IPR030960">
    <property type="entry name" value="DHQS/DOIS_N"/>
</dbReference>
<comment type="caution">
    <text evidence="9">Lacks conserved residue(s) required for the propagation of feature annotation.</text>
</comment>
<keyword evidence="6 9" id="KW-0520">NAD</keyword>
<keyword evidence="9" id="KW-0028">Amino-acid biosynthesis</keyword>
<dbReference type="AlphaFoldDB" id="I7J518"/>
<comment type="function">
    <text evidence="9">Catalyzes the conversion of 3-deoxy-D-arabino-heptulosonate 7-phosphate (DAHP) to dehydroquinate (DHQ).</text>
</comment>
<dbReference type="PANTHER" id="PTHR43622">
    <property type="entry name" value="3-DEHYDROQUINATE SYNTHASE"/>
    <property type="match status" value="1"/>
</dbReference>
<feature type="binding site" evidence="9">
    <location>
        <begin position="123"/>
        <end position="124"/>
    </location>
    <ligand>
        <name>NAD(+)</name>
        <dbReference type="ChEBI" id="CHEBI:57540"/>
    </ligand>
</feature>
<dbReference type="RefSeq" id="WP_008908661.1">
    <property type="nucleotide sequence ID" value="NZ_CAKP01000067.1"/>
</dbReference>
<dbReference type="Pfam" id="PF01761">
    <property type="entry name" value="DHQ_synthase"/>
    <property type="match status" value="1"/>
</dbReference>
<dbReference type="InterPro" id="IPR050071">
    <property type="entry name" value="Dehydroquinate_synthase"/>
</dbReference>
<comment type="pathway">
    <text evidence="9">Metabolic intermediate biosynthesis; chorismate biosynthesis; chorismate from D-erythrose 4-phosphate and phosphoenolpyruvate: step 2/7.</text>
</comment>
<dbReference type="PANTHER" id="PTHR43622:SF1">
    <property type="entry name" value="3-DEHYDROQUINATE SYNTHASE"/>
    <property type="match status" value="1"/>
</dbReference>
<sequence length="354" mass="40318">MKEVKVNVSKPYNIYISHDFNLFKGLLEKYKCHSLFIVTDDTVYNLYKNYFNQIPYIIGLKSIKPGEGSKNINTVLEIYNSLIKCNANKKTAIVAMGGGVVGDLAAFVASTFMRGIRVVHIPTTLMAQCDSSIGGKTGFDYNGIKNIIGTFYQPEFVFTDVSFLKTLDKRQFLNGIAEVIKYSIVCDEGLWDYLMQNKRGLLERESDKLMHIVHKCSKIKAKIVEEDVYDNDRRQVLNFGHTIGHAIESYFKFEILHGEAVSIGMVVESYLSYQLGYINFSDYQRIIELIKNIGLPVKIKVDDIEKLMEYIKKDKKKINENIKFALPYNIGHAIITGDLKENFVKNAIKYCLGG</sequence>
<protein>
    <recommendedName>
        <fullName evidence="9 10">3-dehydroquinate synthase</fullName>
        <shortName evidence="9">DHQS</shortName>
        <ecNumber evidence="9 10">4.2.3.4</ecNumber>
    </recommendedName>
</protein>
<evidence type="ECO:0000256" key="3">
    <source>
        <dbReference type="ARBA" id="ARBA00022723"/>
    </source>
</evidence>
<evidence type="ECO:0000256" key="10">
    <source>
        <dbReference type="NCBIfam" id="TIGR01357"/>
    </source>
</evidence>
<dbReference type="HAMAP" id="MF_00110">
    <property type="entry name" value="DHQ_synthase"/>
    <property type="match status" value="1"/>
</dbReference>
<keyword evidence="7 9" id="KW-0456">Lyase</keyword>
<dbReference type="InterPro" id="IPR016037">
    <property type="entry name" value="DHQ_synth_AroB"/>
</dbReference>
<evidence type="ECO:0000256" key="9">
    <source>
        <dbReference type="HAMAP-Rule" id="MF_00110"/>
    </source>
</evidence>
<dbReference type="EMBL" id="CAKP01000067">
    <property type="protein sequence ID" value="CCJ33391.1"/>
    <property type="molecule type" value="Genomic_DNA"/>
</dbReference>
<dbReference type="CDD" id="cd08195">
    <property type="entry name" value="DHQS"/>
    <property type="match status" value="1"/>
</dbReference>
<evidence type="ECO:0000256" key="8">
    <source>
        <dbReference type="ARBA" id="ARBA00023285"/>
    </source>
</evidence>
<dbReference type="GO" id="GO:0046872">
    <property type="term" value="F:metal ion binding"/>
    <property type="evidence" value="ECO:0007669"/>
    <property type="project" value="UniProtKB-KW"/>
</dbReference>